<accession>A0A9W9ULP9</accession>
<gene>
    <name evidence="5" type="ORF">N7541_007254</name>
</gene>
<evidence type="ECO:0000313" key="6">
    <source>
        <dbReference type="Proteomes" id="UP001148299"/>
    </source>
</evidence>
<evidence type="ECO:0000256" key="1">
    <source>
        <dbReference type="ARBA" id="ARBA00022729"/>
    </source>
</evidence>
<feature type="signal peptide" evidence="3">
    <location>
        <begin position="1"/>
        <end position="21"/>
    </location>
</feature>
<dbReference type="InterPro" id="IPR002921">
    <property type="entry name" value="Fungal_lipase-type"/>
</dbReference>
<protein>
    <recommendedName>
        <fullName evidence="4">Fungal lipase-type domain-containing protein</fullName>
    </recommendedName>
</protein>
<dbReference type="EMBL" id="JAPZBR010000006">
    <property type="protein sequence ID" value="KAJ5349527.1"/>
    <property type="molecule type" value="Genomic_DNA"/>
</dbReference>
<dbReference type="GO" id="GO:0006629">
    <property type="term" value="P:lipid metabolic process"/>
    <property type="evidence" value="ECO:0007669"/>
    <property type="project" value="InterPro"/>
</dbReference>
<feature type="domain" description="Fungal lipase-type" evidence="4">
    <location>
        <begin position="105"/>
        <end position="237"/>
    </location>
</feature>
<evidence type="ECO:0000313" key="5">
    <source>
        <dbReference type="EMBL" id="KAJ5349527.1"/>
    </source>
</evidence>
<keyword evidence="2" id="KW-0378">Hydrolase</keyword>
<keyword evidence="6" id="KW-1185">Reference proteome</keyword>
<dbReference type="GO" id="GO:0016787">
    <property type="term" value="F:hydrolase activity"/>
    <property type="evidence" value="ECO:0007669"/>
    <property type="project" value="UniProtKB-KW"/>
</dbReference>
<dbReference type="GO" id="GO:0017000">
    <property type="term" value="P:antibiotic biosynthetic process"/>
    <property type="evidence" value="ECO:0007669"/>
    <property type="project" value="UniProtKB-ARBA"/>
</dbReference>
<dbReference type="InterPro" id="IPR029058">
    <property type="entry name" value="AB_hydrolase_fold"/>
</dbReference>
<dbReference type="SUPFAM" id="SSF53474">
    <property type="entry name" value="alpha/beta-Hydrolases"/>
    <property type="match status" value="1"/>
</dbReference>
<sequence>MLSTLFGLGICLLSYVPTAFASPVQRQLHTREISSDLLSNFELFSQFAALSACDQNINSTQHKLTCDYGTCGLVEADDTENIYVFHSSSGPTGYIALDHTKQLIVLTFRTSVSTNDLAVDKKTDPTYIEDICPGCWAHTGFWDYWQDVSKPVIAQLTKATKANPSYHIVLVGHSLGGGVATVAGTALRKRGFKLDIWTFGCPKVGNYKLAEYITNVKPRSVYRATHYTDSVPKAPQDEKLDYTQTSPEYWISVPLKEDVTAEDVIYVEGINSQEGNAGHGSNSTGGMPDANHLWYFGPMQVCTLPADFASSAAA</sequence>
<evidence type="ECO:0000256" key="2">
    <source>
        <dbReference type="ARBA" id="ARBA00022801"/>
    </source>
</evidence>
<reference evidence="5" key="1">
    <citation type="submission" date="2022-12" db="EMBL/GenBank/DDBJ databases">
        <authorList>
            <person name="Petersen C."/>
        </authorList>
    </citation>
    <scope>NUCLEOTIDE SEQUENCE</scope>
    <source>
        <strain evidence="5">IBT 35675</strain>
    </source>
</reference>
<dbReference type="AlphaFoldDB" id="A0A9W9ULP9"/>
<dbReference type="CDD" id="cd00519">
    <property type="entry name" value="Lipase_3"/>
    <property type="match status" value="1"/>
</dbReference>
<feature type="chain" id="PRO_5040842830" description="Fungal lipase-type domain-containing protein" evidence="3">
    <location>
        <begin position="22"/>
        <end position="314"/>
    </location>
</feature>
<comment type="caution">
    <text evidence="5">The sequence shown here is derived from an EMBL/GenBank/DDBJ whole genome shotgun (WGS) entry which is preliminary data.</text>
</comment>
<evidence type="ECO:0000256" key="3">
    <source>
        <dbReference type="SAM" id="SignalP"/>
    </source>
</evidence>
<dbReference type="InterPro" id="IPR051299">
    <property type="entry name" value="AB_hydrolase_lip/est"/>
</dbReference>
<dbReference type="Proteomes" id="UP001148299">
    <property type="component" value="Unassembled WGS sequence"/>
</dbReference>
<evidence type="ECO:0000259" key="4">
    <source>
        <dbReference type="Pfam" id="PF01764"/>
    </source>
</evidence>
<name>A0A9W9ULP9_PENBR</name>
<dbReference type="GO" id="GO:0072330">
    <property type="term" value="P:monocarboxylic acid biosynthetic process"/>
    <property type="evidence" value="ECO:0007669"/>
    <property type="project" value="UniProtKB-ARBA"/>
</dbReference>
<dbReference type="PANTHER" id="PTHR46640">
    <property type="entry name" value="TRIACYLGLYCEROL LIPASE, PUTATIVE (AFU_ORTHOLOGUE AFUA_6G06510)-RELATED"/>
    <property type="match status" value="1"/>
</dbReference>
<dbReference type="PANTHER" id="PTHR46640:SF1">
    <property type="entry name" value="FUNGAL LIPASE-LIKE DOMAIN-CONTAINING PROTEIN-RELATED"/>
    <property type="match status" value="1"/>
</dbReference>
<proteinExistence type="predicted"/>
<organism evidence="5 6">
    <name type="scientific">Penicillium brevicompactum</name>
    <dbReference type="NCBI Taxonomy" id="5074"/>
    <lineage>
        <taxon>Eukaryota</taxon>
        <taxon>Fungi</taxon>
        <taxon>Dikarya</taxon>
        <taxon>Ascomycota</taxon>
        <taxon>Pezizomycotina</taxon>
        <taxon>Eurotiomycetes</taxon>
        <taxon>Eurotiomycetidae</taxon>
        <taxon>Eurotiales</taxon>
        <taxon>Aspergillaceae</taxon>
        <taxon>Penicillium</taxon>
    </lineage>
</organism>
<keyword evidence="1 3" id="KW-0732">Signal</keyword>
<reference evidence="5" key="2">
    <citation type="journal article" date="2023" name="IMA Fungus">
        <title>Comparative genomic study of the Penicillium genus elucidates a diverse pangenome and 15 lateral gene transfer events.</title>
        <authorList>
            <person name="Petersen C."/>
            <person name="Sorensen T."/>
            <person name="Nielsen M.R."/>
            <person name="Sondergaard T.E."/>
            <person name="Sorensen J.L."/>
            <person name="Fitzpatrick D.A."/>
            <person name="Frisvad J.C."/>
            <person name="Nielsen K.L."/>
        </authorList>
    </citation>
    <scope>NUCLEOTIDE SEQUENCE</scope>
    <source>
        <strain evidence="5">IBT 35675</strain>
    </source>
</reference>
<dbReference type="Pfam" id="PF01764">
    <property type="entry name" value="Lipase_3"/>
    <property type="match status" value="1"/>
</dbReference>
<dbReference type="Gene3D" id="3.40.50.1820">
    <property type="entry name" value="alpha/beta hydrolase"/>
    <property type="match status" value="1"/>
</dbReference>